<evidence type="ECO:0000313" key="2">
    <source>
        <dbReference type="EMBL" id="GIM69857.1"/>
    </source>
</evidence>
<dbReference type="InterPro" id="IPR036366">
    <property type="entry name" value="PGBDSf"/>
</dbReference>
<sequence length="740" mass="77294">MSAEVLAVQRWVNATYRTVSGYNVITEDGIVGWQTMYALTRGLQHELGLTSLADNFGTGTLAALSAHGPVTASEANHNIVAIVQGGATCKGYDPGVVDGLWGSRTSGAVAAMMTDAGLAAKVDGTVAPKVFKALLSMDGYTLAAGGSASVRSLQQWMNDRYLNRSAYFVLPADGRATRDILKAVTFGVQYEAGLTDSQANGNFGPLTQSGVRTSGIVQTGSTGPWVRLFTGALSLYPSAQVFTDTFTAALATQVRAFQHFAQVAETGAGDFTTWASLLISTGDQARPAGAADTIDQVTTARAKTLTDGGYTLIGRYLTNVEGTSLDKKIKPGELATMYAAGLRLFPIYQTYADSAGYFSFAQGRTDALAAHDSAVGHGIDANATIYFAVDFDATDANIDAGILPYFLGVAAGLRARGSRYAHGVYGARNVCSRLAREAWTLRSFVSGITSGWTGNMGYPLPDNWAIDQISTVDIGTGTGALEVDRCVLRAYTEEGESATGAPAATHAEFLTWIDRLTALATTYGQGDPDTLVLQYLRAGRHDSTQSSLLNGATDKGFPAAVGAAGVTRIRRYRDPVAAVDIDTSRLGDATLGSLQTGVRADFGGWGLDWTALYAEWQLTGAYTFAQPGVAGSFDLPALVADVDAYHLATALKGGTRLAAHLRSAPRATRFTTFLNGRFGGATGAAAAAAAVLTSTTDTAVVTARALLLRGQATTPVPASAALTTFCQAFADRLTALAGAE</sequence>
<dbReference type="SUPFAM" id="SSF51445">
    <property type="entry name" value="(Trans)glycosidases"/>
    <property type="match status" value="1"/>
</dbReference>
<accession>A0A919SDU9</accession>
<feature type="domain" description="Rv2525c-like glycoside hydrolase-like" evidence="1">
    <location>
        <begin position="304"/>
        <end position="486"/>
    </location>
</feature>
<evidence type="ECO:0000313" key="3">
    <source>
        <dbReference type="Proteomes" id="UP000680865"/>
    </source>
</evidence>
<dbReference type="EMBL" id="BOQP01000008">
    <property type="protein sequence ID" value="GIM69857.1"/>
    <property type="molecule type" value="Genomic_DNA"/>
</dbReference>
<evidence type="ECO:0000259" key="1">
    <source>
        <dbReference type="Pfam" id="PF08924"/>
    </source>
</evidence>
<dbReference type="SUPFAM" id="SSF47090">
    <property type="entry name" value="PGBD-like"/>
    <property type="match status" value="2"/>
</dbReference>
<dbReference type="Gene3D" id="1.10.101.10">
    <property type="entry name" value="PGBD-like superfamily/PGBD"/>
    <property type="match status" value="1"/>
</dbReference>
<dbReference type="InterPro" id="IPR015020">
    <property type="entry name" value="Rv2525c-like_Glyco_Hydro-like"/>
</dbReference>
<reference evidence="2" key="1">
    <citation type="submission" date="2021-03" db="EMBL/GenBank/DDBJ databases">
        <title>Whole genome shotgun sequence of Actinoplanes consettensis NBRC 14913.</title>
        <authorList>
            <person name="Komaki H."/>
            <person name="Tamura T."/>
        </authorList>
    </citation>
    <scope>NUCLEOTIDE SEQUENCE</scope>
    <source>
        <strain evidence="2">NBRC 14913</strain>
    </source>
</reference>
<organism evidence="2 3">
    <name type="scientific">Winogradskya consettensis</name>
    <dbReference type="NCBI Taxonomy" id="113560"/>
    <lineage>
        <taxon>Bacteria</taxon>
        <taxon>Bacillati</taxon>
        <taxon>Actinomycetota</taxon>
        <taxon>Actinomycetes</taxon>
        <taxon>Micromonosporales</taxon>
        <taxon>Micromonosporaceae</taxon>
        <taxon>Winogradskya</taxon>
    </lineage>
</organism>
<dbReference type="InterPro" id="IPR036365">
    <property type="entry name" value="PGBD-like_sf"/>
</dbReference>
<gene>
    <name evidence="2" type="ORF">Aco04nite_17210</name>
</gene>
<keyword evidence="3" id="KW-1185">Reference proteome</keyword>
<dbReference type="InterPro" id="IPR017853">
    <property type="entry name" value="GH"/>
</dbReference>
<dbReference type="Proteomes" id="UP000680865">
    <property type="component" value="Unassembled WGS sequence"/>
</dbReference>
<dbReference type="AlphaFoldDB" id="A0A919SDU9"/>
<name>A0A919SDU9_9ACTN</name>
<dbReference type="CDD" id="cd06418">
    <property type="entry name" value="GH25_BacA-like"/>
    <property type="match status" value="1"/>
</dbReference>
<comment type="caution">
    <text evidence="2">The sequence shown here is derived from an EMBL/GenBank/DDBJ whole genome shotgun (WGS) entry which is preliminary data.</text>
</comment>
<proteinExistence type="predicted"/>
<dbReference type="Pfam" id="PF08924">
    <property type="entry name" value="Rv2525c_GlyHyd-like"/>
    <property type="match status" value="1"/>
</dbReference>
<protein>
    <recommendedName>
        <fullName evidence="1">Rv2525c-like glycoside hydrolase-like domain-containing protein</fullName>
    </recommendedName>
</protein>
<dbReference type="RefSeq" id="WP_212996654.1">
    <property type="nucleotide sequence ID" value="NZ_BAAATW010000003.1"/>
</dbReference>
<dbReference type="Gene3D" id="3.20.20.80">
    <property type="entry name" value="Glycosidases"/>
    <property type="match status" value="1"/>
</dbReference>